<dbReference type="Gramene" id="Kaladp0083s0022.1.v1.1">
    <property type="protein sequence ID" value="Kaladp0083s0022.1.v1.1"/>
    <property type="gene ID" value="Kaladp0083s0022.v1.1"/>
</dbReference>
<dbReference type="PANTHER" id="PTHR33057:SF70">
    <property type="entry name" value="TRANSCRIPTION REPRESSOR-RELATED"/>
    <property type="match status" value="1"/>
</dbReference>
<dbReference type="Pfam" id="PF04844">
    <property type="entry name" value="Ovate"/>
    <property type="match status" value="1"/>
</dbReference>
<comment type="subcellular location">
    <subcellularLocation>
        <location evidence="1 6">Nucleus</location>
    </subcellularLocation>
</comment>
<comment type="function">
    <text evidence="6">Transcriptional repressor that regulates multiple aspects of plant growth and development.</text>
</comment>
<evidence type="ECO:0000256" key="5">
    <source>
        <dbReference type="ARBA" id="ARBA00023242"/>
    </source>
</evidence>
<dbReference type="EnsemblPlants" id="Kaladp0083s0022.1.v1.1">
    <property type="protein sequence ID" value="Kaladp0083s0022.1.v1.1"/>
    <property type="gene ID" value="Kaladp0083s0022.v1.1"/>
</dbReference>
<accession>A0A7N1A4W4</accession>
<evidence type="ECO:0000256" key="6">
    <source>
        <dbReference type="RuleBase" id="RU367028"/>
    </source>
</evidence>
<dbReference type="OMA" id="RPCPKII"/>
<proteinExistence type="predicted"/>
<dbReference type="GO" id="GO:0045892">
    <property type="term" value="P:negative regulation of DNA-templated transcription"/>
    <property type="evidence" value="ECO:0007669"/>
    <property type="project" value="UniProtKB-UniRule"/>
</dbReference>
<dbReference type="PANTHER" id="PTHR33057">
    <property type="entry name" value="TRANSCRIPTION REPRESSOR OFP7-RELATED"/>
    <property type="match status" value="1"/>
</dbReference>
<protein>
    <recommendedName>
        <fullName evidence="6">Transcription repressor</fullName>
    </recommendedName>
    <alternativeName>
        <fullName evidence="6">Ovate family protein</fullName>
    </alternativeName>
</protein>
<keyword evidence="9" id="KW-1185">Reference proteome</keyword>
<reference evidence="8" key="1">
    <citation type="submission" date="2021-01" db="UniProtKB">
        <authorList>
            <consortium name="EnsemblPlants"/>
        </authorList>
    </citation>
    <scope>IDENTIFICATION</scope>
</reference>
<keyword evidence="2 6" id="KW-0678">Repressor</keyword>
<evidence type="ECO:0000313" key="8">
    <source>
        <dbReference type="EnsemblPlants" id="Kaladp0083s0022.1.v1.1"/>
    </source>
</evidence>
<dbReference type="InterPro" id="IPR038933">
    <property type="entry name" value="Ovate"/>
</dbReference>
<feature type="domain" description="OVATE" evidence="7">
    <location>
        <begin position="67"/>
        <end position="126"/>
    </location>
</feature>
<name>A0A7N1A4W4_KALFE</name>
<dbReference type="NCBIfam" id="TIGR01568">
    <property type="entry name" value="A_thal_3678"/>
    <property type="match status" value="1"/>
</dbReference>
<dbReference type="InterPro" id="IPR006458">
    <property type="entry name" value="Ovate_C"/>
</dbReference>
<evidence type="ECO:0000256" key="2">
    <source>
        <dbReference type="ARBA" id="ARBA00022491"/>
    </source>
</evidence>
<evidence type="ECO:0000256" key="1">
    <source>
        <dbReference type="ARBA" id="ARBA00004123"/>
    </source>
</evidence>
<evidence type="ECO:0000256" key="4">
    <source>
        <dbReference type="ARBA" id="ARBA00023163"/>
    </source>
</evidence>
<evidence type="ECO:0000256" key="3">
    <source>
        <dbReference type="ARBA" id="ARBA00023015"/>
    </source>
</evidence>
<sequence>MSCSCLKPKLSDIFDPQPRYSSATRPNTNMQQPASEDYIAAHAEAATSYYYKSPNMRSPTSVGDRFGDIDSHDPYLDFKHSMLQMILVNEIYSRDDLAKLLNCFSQLNAPCHYGIIIRAFTEILNEVFSVKPAAI</sequence>
<dbReference type="Proteomes" id="UP000594263">
    <property type="component" value="Unplaced"/>
</dbReference>
<keyword evidence="5 6" id="KW-0539">Nucleus</keyword>
<evidence type="ECO:0000313" key="9">
    <source>
        <dbReference type="Proteomes" id="UP000594263"/>
    </source>
</evidence>
<dbReference type="PROSITE" id="PS51754">
    <property type="entry name" value="OVATE"/>
    <property type="match status" value="1"/>
</dbReference>
<dbReference type="AlphaFoldDB" id="A0A7N1A4W4"/>
<dbReference type="GO" id="GO:0005634">
    <property type="term" value="C:nucleus"/>
    <property type="evidence" value="ECO:0007669"/>
    <property type="project" value="UniProtKB-SubCell"/>
</dbReference>
<organism evidence="8 9">
    <name type="scientific">Kalanchoe fedtschenkoi</name>
    <name type="common">Lavender scallops</name>
    <name type="synonym">South American air plant</name>
    <dbReference type="NCBI Taxonomy" id="63787"/>
    <lineage>
        <taxon>Eukaryota</taxon>
        <taxon>Viridiplantae</taxon>
        <taxon>Streptophyta</taxon>
        <taxon>Embryophyta</taxon>
        <taxon>Tracheophyta</taxon>
        <taxon>Spermatophyta</taxon>
        <taxon>Magnoliopsida</taxon>
        <taxon>eudicotyledons</taxon>
        <taxon>Gunneridae</taxon>
        <taxon>Pentapetalae</taxon>
        <taxon>Saxifragales</taxon>
        <taxon>Crassulaceae</taxon>
        <taxon>Kalanchoe</taxon>
    </lineage>
</organism>
<keyword evidence="4 6" id="KW-0804">Transcription</keyword>
<keyword evidence="3 6" id="KW-0805">Transcription regulation</keyword>
<evidence type="ECO:0000259" key="7">
    <source>
        <dbReference type="PROSITE" id="PS51754"/>
    </source>
</evidence>